<evidence type="ECO:0000313" key="1">
    <source>
        <dbReference type="EMBL" id="GBN91922.1"/>
    </source>
</evidence>
<protein>
    <submittedName>
        <fullName evidence="1">Uncharacterized protein</fullName>
    </submittedName>
</protein>
<organism evidence="1 2">
    <name type="scientific">Araneus ventricosus</name>
    <name type="common">Orbweaver spider</name>
    <name type="synonym">Epeira ventricosa</name>
    <dbReference type="NCBI Taxonomy" id="182803"/>
    <lineage>
        <taxon>Eukaryota</taxon>
        <taxon>Metazoa</taxon>
        <taxon>Ecdysozoa</taxon>
        <taxon>Arthropoda</taxon>
        <taxon>Chelicerata</taxon>
        <taxon>Arachnida</taxon>
        <taxon>Araneae</taxon>
        <taxon>Araneomorphae</taxon>
        <taxon>Entelegynae</taxon>
        <taxon>Araneoidea</taxon>
        <taxon>Araneidae</taxon>
        <taxon>Araneus</taxon>
    </lineage>
</organism>
<comment type="caution">
    <text evidence="1">The sequence shown here is derived from an EMBL/GenBank/DDBJ whole genome shotgun (WGS) entry which is preliminary data.</text>
</comment>
<sequence>MIVRIAWELSVCSDLATGLPIPRYSGFFRRSFSFPDLIPNLFSHSKDILETRRLAGLQMCSACTPSSVSGHVIPRSFQVRGKAGVTQINLKLVRLKSSIPHFLSHHVTRQAGVFCTIRINSDPEERRKWRHDVQPSV</sequence>
<dbReference type="Proteomes" id="UP000499080">
    <property type="component" value="Unassembled WGS sequence"/>
</dbReference>
<name>A0A4Y2SUD3_ARAVE</name>
<keyword evidence="2" id="KW-1185">Reference proteome</keyword>
<dbReference type="AlphaFoldDB" id="A0A4Y2SUD3"/>
<dbReference type="EMBL" id="BGPR01024128">
    <property type="protein sequence ID" value="GBN91922.1"/>
    <property type="molecule type" value="Genomic_DNA"/>
</dbReference>
<evidence type="ECO:0000313" key="2">
    <source>
        <dbReference type="Proteomes" id="UP000499080"/>
    </source>
</evidence>
<proteinExistence type="predicted"/>
<accession>A0A4Y2SUD3</accession>
<dbReference type="OrthoDB" id="5599171at2759"/>
<reference evidence="1 2" key="1">
    <citation type="journal article" date="2019" name="Sci. Rep.">
        <title>Orb-weaving spider Araneus ventricosus genome elucidates the spidroin gene catalogue.</title>
        <authorList>
            <person name="Kono N."/>
            <person name="Nakamura H."/>
            <person name="Ohtoshi R."/>
            <person name="Moran D.A.P."/>
            <person name="Shinohara A."/>
            <person name="Yoshida Y."/>
            <person name="Fujiwara M."/>
            <person name="Mori M."/>
            <person name="Tomita M."/>
            <person name="Arakawa K."/>
        </authorList>
    </citation>
    <scope>NUCLEOTIDE SEQUENCE [LARGE SCALE GENOMIC DNA]</scope>
</reference>
<gene>
    <name evidence="1" type="ORF">AVEN_1416_1</name>
</gene>